<proteinExistence type="predicted"/>
<dbReference type="Proteomes" id="UP001320209">
    <property type="component" value="Chromosome"/>
</dbReference>
<keyword evidence="3" id="KW-1185">Reference proteome</keyword>
<feature type="compositionally biased region" description="Basic and acidic residues" evidence="1">
    <location>
        <begin position="29"/>
        <end position="47"/>
    </location>
</feature>
<dbReference type="RefSeq" id="WP_236864774.1">
    <property type="nucleotide sequence ID" value="NZ_AP025225.1"/>
</dbReference>
<reference evidence="2" key="1">
    <citation type="submission" date="2021-10" db="EMBL/GenBank/DDBJ databases">
        <title>Genome Sequence of The Candidatus Hydrogeosomobacter endosymbioticus, an Intracellular Bacterial Symbiont of the Anaerobic Ciliate GW7.</title>
        <authorList>
            <person name="Shiohama Y."/>
            <person name="Shinzato N."/>
        </authorList>
    </citation>
    <scope>NUCLEOTIDE SEQUENCE [LARGE SCALE GENOMIC DNA]</scope>
    <source>
        <strain evidence="2">200920</strain>
    </source>
</reference>
<name>A0ABM7V9H1_9PROT</name>
<feature type="compositionally biased region" description="Basic and acidic residues" evidence="1">
    <location>
        <begin position="57"/>
        <end position="85"/>
    </location>
</feature>
<protein>
    <submittedName>
        <fullName evidence="2">Uncharacterized protein</fullName>
    </submittedName>
</protein>
<organism evidence="2 3">
    <name type="scientific">Candidatus Hydrogenosomobacter endosymbioticus</name>
    <dbReference type="NCBI Taxonomy" id="2558174"/>
    <lineage>
        <taxon>Bacteria</taxon>
        <taxon>Pseudomonadati</taxon>
        <taxon>Pseudomonadota</taxon>
        <taxon>Alphaproteobacteria</taxon>
        <taxon>Holosporales</taxon>
        <taxon>Holosporaceae</taxon>
        <taxon>Candidatus Hydrogenosomobacter</taxon>
    </lineage>
</organism>
<evidence type="ECO:0000256" key="1">
    <source>
        <dbReference type="SAM" id="MobiDB-lite"/>
    </source>
</evidence>
<dbReference type="EMBL" id="AP025225">
    <property type="protein sequence ID" value="BDB96416.1"/>
    <property type="molecule type" value="Genomic_DNA"/>
</dbReference>
<evidence type="ECO:0000313" key="2">
    <source>
        <dbReference type="EMBL" id="BDB96416.1"/>
    </source>
</evidence>
<feature type="region of interest" description="Disordered" evidence="1">
    <location>
        <begin position="18"/>
        <end position="85"/>
    </location>
</feature>
<evidence type="ECO:0000313" key="3">
    <source>
        <dbReference type="Proteomes" id="UP001320209"/>
    </source>
</evidence>
<gene>
    <name evidence="2" type="ORF">HYD_5490</name>
</gene>
<accession>A0ABM7V9H1</accession>
<sequence length="85" mass="9842">MTKLILIAAILAVCGDAYGMKGNNSNQQQKDRPENTRDCDKTKEITRKNISQQQKSLNDRSENTRDYDKTKEITRKDIHKDDQTQ</sequence>